<evidence type="ECO:0000256" key="2">
    <source>
        <dbReference type="ARBA" id="ARBA00004496"/>
    </source>
</evidence>
<comment type="subcellular location">
    <subcellularLocation>
        <location evidence="2">Cytoplasm</location>
    </subcellularLocation>
</comment>
<dbReference type="EC" id="3.6.1.45" evidence="9"/>
<dbReference type="PROSITE" id="PS51462">
    <property type="entry name" value="NUDIX"/>
    <property type="match status" value="1"/>
</dbReference>
<dbReference type="CDD" id="cd18887">
    <property type="entry name" value="NUDIX_UGPPase_Nudt14"/>
    <property type="match status" value="1"/>
</dbReference>
<evidence type="ECO:0000256" key="11">
    <source>
        <dbReference type="ARBA" id="ARBA00080475"/>
    </source>
</evidence>
<proteinExistence type="predicted"/>
<accession>A0ABD0M6L3</accession>
<dbReference type="InterPro" id="IPR004385">
    <property type="entry name" value="NDP_pyrophosphatase"/>
</dbReference>
<evidence type="ECO:0000256" key="3">
    <source>
        <dbReference type="ARBA" id="ARBA00011738"/>
    </source>
</evidence>
<sequence length="186" mass="20817">MQKTWDAMRVHDSVAILVFNTSRQVFVFVKQFRPAIYVNSVETHEDESGQTRVDTSKYPGSLGLTLELCAGILDKDHTPQQTAQMELMEECGYKVPLDSIRKITAFRNGVGTTGSKQTLFYAEVTDAMRVGKGGGLPEEGELIDVVETSVDRGREIILDETVNRPVGVLFALQWFFATVWPKKTKL</sequence>
<dbReference type="EMBL" id="JACVVK020000005">
    <property type="protein sequence ID" value="KAK7507054.1"/>
    <property type="molecule type" value="Genomic_DNA"/>
</dbReference>
<dbReference type="SUPFAM" id="SSF55811">
    <property type="entry name" value="Nudix"/>
    <property type="match status" value="1"/>
</dbReference>
<evidence type="ECO:0000256" key="1">
    <source>
        <dbReference type="ARBA" id="ARBA00001946"/>
    </source>
</evidence>
<comment type="subunit">
    <text evidence="3">Homodimer.</text>
</comment>
<dbReference type="InterPro" id="IPR015797">
    <property type="entry name" value="NUDIX_hydrolase-like_dom_sf"/>
</dbReference>
<dbReference type="GO" id="GO:0008768">
    <property type="term" value="F:UDP-sugar diphosphatase activity"/>
    <property type="evidence" value="ECO:0007669"/>
    <property type="project" value="UniProtKB-EC"/>
</dbReference>
<evidence type="ECO:0000256" key="8">
    <source>
        <dbReference type="ARBA" id="ARBA00054674"/>
    </source>
</evidence>
<evidence type="ECO:0000259" key="12">
    <source>
        <dbReference type="PROSITE" id="PS51462"/>
    </source>
</evidence>
<evidence type="ECO:0000256" key="5">
    <source>
        <dbReference type="ARBA" id="ARBA00022801"/>
    </source>
</evidence>
<evidence type="ECO:0000256" key="10">
    <source>
        <dbReference type="ARBA" id="ARBA00071467"/>
    </source>
</evidence>
<keyword evidence="6" id="KW-0460">Magnesium</keyword>
<dbReference type="InterPro" id="IPR000086">
    <property type="entry name" value="NUDIX_hydrolase_dom"/>
</dbReference>
<name>A0ABD0M6L3_9CAEN</name>
<comment type="catalytic activity">
    <reaction evidence="7">
        <text>UDP-sugar + H2O = UMP + alpha-D-aldose 1-phosphate.</text>
        <dbReference type="EC" id="3.6.1.45"/>
    </reaction>
</comment>
<evidence type="ECO:0000256" key="9">
    <source>
        <dbReference type="ARBA" id="ARBA00066480"/>
    </source>
</evidence>
<organism evidence="13 14">
    <name type="scientific">Batillaria attramentaria</name>
    <dbReference type="NCBI Taxonomy" id="370345"/>
    <lineage>
        <taxon>Eukaryota</taxon>
        <taxon>Metazoa</taxon>
        <taxon>Spiralia</taxon>
        <taxon>Lophotrochozoa</taxon>
        <taxon>Mollusca</taxon>
        <taxon>Gastropoda</taxon>
        <taxon>Caenogastropoda</taxon>
        <taxon>Sorbeoconcha</taxon>
        <taxon>Cerithioidea</taxon>
        <taxon>Batillariidae</taxon>
        <taxon>Batillaria</taxon>
    </lineage>
</organism>
<comment type="cofactor">
    <cofactor evidence="1">
        <name>Mg(2+)</name>
        <dbReference type="ChEBI" id="CHEBI:18420"/>
    </cofactor>
</comment>
<keyword evidence="14" id="KW-1185">Reference proteome</keyword>
<dbReference type="NCBIfam" id="TIGR00052">
    <property type="entry name" value="nudix-type nucleoside diphosphatase, YffH/AdpP family"/>
    <property type="match status" value="1"/>
</dbReference>
<evidence type="ECO:0000256" key="7">
    <source>
        <dbReference type="ARBA" id="ARBA00051086"/>
    </source>
</evidence>
<keyword evidence="4" id="KW-0963">Cytoplasm</keyword>
<evidence type="ECO:0000256" key="6">
    <source>
        <dbReference type="ARBA" id="ARBA00022842"/>
    </source>
</evidence>
<reference evidence="13 14" key="1">
    <citation type="journal article" date="2023" name="Sci. Data">
        <title>Genome assembly of the Korean intertidal mud-creeper Batillaria attramentaria.</title>
        <authorList>
            <person name="Patra A.K."/>
            <person name="Ho P.T."/>
            <person name="Jun S."/>
            <person name="Lee S.J."/>
            <person name="Kim Y."/>
            <person name="Won Y.J."/>
        </authorList>
    </citation>
    <scope>NUCLEOTIDE SEQUENCE [LARGE SCALE GENOMIC DNA]</scope>
    <source>
        <strain evidence="13">Wonlab-2016</strain>
    </source>
</reference>
<comment type="caution">
    <text evidence="13">The sequence shown here is derived from an EMBL/GenBank/DDBJ whole genome shotgun (WGS) entry which is preliminary data.</text>
</comment>
<dbReference type="FunFam" id="3.90.79.10:FF:000035">
    <property type="entry name" value="Uridine diphosphate glucose pyrophosphatase"/>
    <property type="match status" value="1"/>
</dbReference>
<keyword evidence="5" id="KW-0378">Hydrolase</keyword>
<protein>
    <recommendedName>
        <fullName evidence="10">Uridine diphosphate glucose pyrophosphatase NUDT14</fullName>
        <ecNumber evidence="9">3.6.1.45</ecNumber>
    </recommendedName>
    <alternativeName>
        <fullName evidence="11">Nucleoside diphosphate-linked moiety X motif 14</fullName>
    </alternativeName>
</protein>
<dbReference type="GO" id="GO:0005737">
    <property type="term" value="C:cytoplasm"/>
    <property type="evidence" value="ECO:0007669"/>
    <property type="project" value="UniProtKB-SubCell"/>
</dbReference>
<gene>
    <name evidence="13" type="ORF">BaRGS_00001905</name>
</gene>
<feature type="domain" description="Nudix hydrolase" evidence="12">
    <location>
        <begin position="9"/>
        <end position="172"/>
    </location>
</feature>
<dbReference type="Gene3D" id="3.90.79.10">
    <property type="entry name" value="Nucleoside Triphosphate Pyrophosphohydrolase"/>
    <property type="match status" value="1"/>
</dbReference>
<evidence type="ECO:0000256" key="4">
    <source>
        <dbReference type="ARBA" id="ARBA00022490"/>
    </source>
</evidence>
<dbReference type="PANTHER" id="PTHR11839:SF15">
    <property type="entry name" value="URIDINE DIPHOSPHATE GLUCOSE PYROPHOSPHATASE NUDT14"/>
    <property type="match status" value="1"/>
</dbReference>
<dbReference type="PANTHER" id="PTHR11839">
    <property type="entry name" value="UDP/ADP-SUGAR PYROPHOSPHATASE"/>
    <property type="match status" value="1"/>
</dbReference>
<dbReference type="Proteomes" id="UP001519460">
    <property type="component" value="Unassembled WGS sequence"/>
</dbReference>
<dbReference type="AlphaFoldDB" id="A0ABD0M6L3"/>
<evidence type="ECO:0000313" key="13">
    <source>
        <dbReference type="EMBL" id="KAK7507054.1"/>
    </source>
</evidence>
<evidence type="ECO:0000313" key="14">
    <source>
        <dbReference type="Proteomes" id="UP001519460"/>
    </source>
</evidence>
<comment type="function">
    <text evidence="8">Hydrolyzes UDP-glucose to glucose 1-phosphate and UMP and ADP-ribose to ribose 5-phosphate and AMP. The physiological substrate is probably UDP-glucose. Poor activity on other substrates such as ADP-glucose, CDP-glucose, GDP-glucose and GDP-mannose.</text>
</comment>